<keyword evidence="3" id="KW-0804">Transcription</keyword>
<evidence type="ECO:0000256" key="4">
    <source>
        <dbReference type="SAM" id="MobiDB-lite"/>
    </source>
</evidence>
<keyword evidence="7" id="KW-1185">Reference proteome</keyword>
<reference evidence="7" key="1">
    <citation type="journal article" date="2019" name="Int. J. Syst. Evol. Microbiol.">
        <title>The Global Catalogue of Microorganisms (GCM) 10K type strain sequencing project: providing services to taxonomists for standard genome sequencing and annotation.</title>
        <authorList>
            <consortium name="The Broad Institute Genomics Platform"/>
            <consortium name="The Broad Institute Genome Sequencing Center for Infectious Disease"/>
            <person name="Wu L."/>
            <person name="Ma J."/>
        </authorList>
    </citation>
    <scope>NUCLEOTIDE SEQUENCE [LARGE SCALE GENOMIC DNA]</scope>
    <source>
        <strain evidence="7">JCM 18537</strain>
    </source>
</reference>
<accession>A0ABP9AB50</accession>
<dbReference type="SUPFAM" id="SSF53822">
    <property type="entry name" value="Periplasmic binding protein-like I"/>
    <property type="match status" value="1"/>
</dbReference>
<evidence type="ECO:0000256" key="3">
    <source>
        <dbReference type="ARBA" id="ARBA00023163"/>
    </source>
</evidence>
<dbReference type="PROSITE" id="PS51000">
    <property type="entry name" value="HTH_DEOR_2"/>
    <property type="match status" value="1"/>
</dbReference>
<dbReference type="SMART" id="SM00420">
    <property type="entry name" value="HTH_DEOR"/>
    <property type="match status" value="1"/>
</dbReference>
<proteinExistence type="predicted"/>
<dbReference type="PANTHER" id="PTHR30146">
    <property type="entry name" value="LACI-RELATED TRANSCRIPTIONAL REPRESSOR"/>
    <property type="match status" value="1"/>
</dbReference>
<dbReference type="CDD" id="cd06267">
    <property type="entry name" value="PBP1_LacI_sugar_binding-like"/>
    <property type="match status" value="1"/>
</dbReference>
<dbReference type="Gene3D" id="3.40.50.2300">
    <property type="match status" value="2"/>
</dbReference>
<dbReference type="PRINTS" id="PR00037">
    <property type="entry name" value="HTHLACR"/>
</dbReference>
<feature type="domain" description="HTH deoR-type" evidence="5">
    <location>
        <begin position="3"/>
        <end position="58"/>
    </location>
</feature>
<evidence type="ECO:0000313" key="6">
    <source>
        <dbReference type="EMBL" id="GAA4777573.1"/>
    </source>
</evidence>
<dbReference type="SUPFAM" id="SSF46785">
    <property type="entry name" value="Winged helix' DNA-binding domain"/>
    <property type="match status" value="1"/>
</dbReference>
<protein>
    <submittedName>
        <fullName evidence="6">Substrate-binding domain-containing protein</fullName>
    </submittedName>
</protein>
<dbReference type="Pfam" id="PF08220">
    <property type="entry name" value="HTH_DeoR"/>
    <property type="match status" value="1"/>
</dbReference>
<sequence length="363" mass="38896">MDLSQRQERILSELRLHGSLSATDFAERMGISAMTVRRDLRELAEQSLLRRVHGGAVAMESGPPAAGAHRPAPRSSGGPVPDYDEPLFTFGFVVPDPSYYFPSIVDGAVERVQTLGGRLVLGISDYEAERERFQIGRLIEAGVDGLLVTSSVNDAVPTFEQLLDSPVPAVVVERSLDDAPTASALDLVRSDHAAGATMAVRLFAELGHRRVGMVTFETPTMPHLRVGFDRAAASFGVAAQTVVVDHRSGIREQSAAFIQRCLADGTTAVFVHSDRYAVEFVEAAIALGVAVPGDLSVVAYDDEVAALAAVPLTAVGPPKRDIGWLAADMLFDRVSATPQRALASRHVTLRPNLVLRRSTGAPR</sequence>
<evidence type="ECO:0000256" key="2">
    <source>
        <dbReference type="ARBA" id="ARBA00023125"/>
    </source>
</evidence>
<evidence type="ECO:0000313" key="7">
    <source>
        <dbReference type="Proteomes" id="UP001501645"/>
    </source>
</evidence>
<feature type="compositionally biased region" description="Low complexity" evidence="4">
    <location>
        <begin position="62"/>
        <end position="74"/>
    </location>
</feature>
<dbReference type="InterPro" id="IPR028082">
    <property type="entry name" value="Peripla_BP_I"/>
</dbReference>
<dbReference type="InterPro" id="IPR001034">
    <property type="entry name" value="DeoR_HTH"/>
</dbReference>
<evidence type="ECO:0000256" key="1">
    <source>
        <dbReference type="ARBA" id="ARBA00023015"/>
    </source>
</evidence>
<dbReference type="InterPro" id="IPR046335">
    <property type="entry name" value="LacI/GalR-like_sensor"/>
</dbReference>
<dbReference type="InterPro" id="IPR036388">
    <property type="entry name" value="WH-like_DNA-bd_sf"/>
</dbReference>
<gene>
    <name evidence="6" type="ORF">GCM10023351_22980</name>
</gene>
<dbReference type="RefSeq" id="WP_345439287.1">
    <property type="nucleotide sequence ID" value="NZ_BAABKO010000004.1"/>
</dbReference>
<name>A0ABP9AB50_9MICO</name>
<dbReference type="Gene3D" id="1.10.10.10">
    <property type="entry name" value="Winged helix-like DNA-binding domain superfamily/Winged helix DNA-binding domain"/>
    <property type="match status" value="1"/>
</dbReference>
<keyword evidence="1" id="KW-0805">Transcription regulation</keyword>
<dbReference type="Proteomes" id="UP001501645">
    <property type="component" value="Unassembled WGS sequence"/>
</dbReference>
<comment type="caution">
    <text evidence="6">The sequence shown here is derived from an EMBL/GenBank/DDBJ whole genome shotgun (WGS) entry which is preliminary data.</text>
</comment>
<dbReference type="PANTHER" id="PTHR30146:SF155">
    <property type="entry name" value="ALANINE RACEMASE"/>
    <property type="match status" value="1"/>
</dbReference>
<organism evidence="6 7">
    <name type="scientific">Microbacterium gilvum</name>
    <dbReference type="NCBI Taxonomy" id="1336204"/>
    <lineage>
        <taxon>Bacteria</taxon>
        <taxon>Bacillati</taxon>
        <taxon>Actinomycetota</taxon>
        <taxon>Actinomycetes</taxon>
        <taxon>Micrococcales</taxon>
        <taxon>Microbacteriaceae</taxon>
        <taxon>Microbacterium</taxon>
    </lineage>
</organism>
<dbReference type="Pfam" id="PF13377">
    <property type="entry name" value="Peripla_BP_3"/>
    <property type="match status" value="1"/>
</dbReference>
<dbReference type="PROSITE" id="PS00894">
    <property type="entry name" value="HTH_DEOR_1"/>
    <property type="match status" value="1"/>
</dbReference>
<feature type="region of interest" description="Disordered" evidence="4">
    <location>
        <begin position="59"/>
        <end position="80"/>
    </location>
</feature>
<dbReference type="InterPro" id="IPR018356">
    <property type="entry name" value="Tscrpt_reg_HTH_DeoR_CS"/>
</dbReference>
<dbReference type="EMBL" id="BAABKO010000004">
    <property type="protein sequence ID" value="GAA4777573.1"/>
    <property type="molecule type" value="Genomic_DNA"/>
</dbReference>
<keyword evidence="2" id="KW-0238">DNA-binding</keyword>
<dbReference type="InterPro" id="IPR036390">
    <property type="entry name" value="WH_DNA-bd_sf"/>
</dbReference>
<evidence type="ECO:0000259" key="5">
    <source>
        <dbReference type="PROSITE" id="PS51000"/>
    </source>
</evidence>